<feature type="compositionally biased region" description="Low complexity" evidence="1">
    <location>
        <begin position="181"/>
        <end position="215"/>
    </location>
</feature>
<dbReference type="Proteomes" id="UP000274429">
    <property type="component" value="Unassembled WGS sequence"/>
</dbReference>
<sequence>MVVTLVCRSADRREGKPPPLLHDVIVHYGERLSADERVNRISRAIRAIHGTKSCETTTSLPLTGDTTVTNNECCSTSPNAQPQPPTPLSVEVTHSDCANEVVEGDEGPVSLILVIGTSLTVLRFYSFLWPRGLRRCLGAGTKSGVSGSCGGGGGGDDADVGGGGSSGRPTKRPRINRSCESTTIAAATATATTASTTTTTTATAASSTATSVTTTQPSTREAELSDCTETCELAIINMQSTCKDGLACFISRRECDDILRETVEGQLGLSV</sequence>
<reference evidence="2 3" key="2">
    <citation type="submission" date="2018-11" db="EMBL/GenBank/DDBJ databases">
        <authorList>
            <consortium name="Pathogen Informatics"/>
        </authorList>
    </citation>
    <scope>NUCLEOTIDE SEQUENCE [LARGE SCALE GENOMIC DNA]</scope>
</reference>
<evidence type="ECO:0000313" key="4">
    <source>
        <dbReference type="WBParaSite" id="TTAC_0000573101-mRNA-1"/>
    </source>
</evidence>
<dbReference type="EMBL" id="UYWX01008696">
    <property type="protein sequence ID" value="VDM27512.1"/>
    <property type="molecule type" value="Genomic_DNA"/>
</dbReference>
<dbReference type="AlphaFoldDB" id="A0A0R3WY91"/>
<feature type="compositionally biased region" description="Gly residues" evidence="1">
    <location>
        <begin position="147"/>
        <end position="166"/>
    </location>
</feature>
<proteinExistence type="predicted"/>
<dbReference type="Gene3D" id="3.40.50.1220">
    <property type="entry name" value="TPP-binding domain"/>
    <property type="match status" value="1"/>
</dbReference>
<keyword evidence="3" id="KW-1185">Reference proteome</keyword>
<feature type="region of interest" description="Disordered" evidence="1">
    <location>
        <begin position="143"/>
        <end position="218"/>
    </location>
</feature>
<evidence type="ECO:0000313" key="2">
    <source>
        <dbReference type="EMBL" id="VDM27512.1"/>
    </source>
</evidence>
<gene>
    <name evidence="2" type="ORF">TTAC_LOCUS5716</name>
</gene>
<dbReference type="STRING" id="6205.A0A0R3WY91"/>
<protein>
    <submittedName>
        <fullName evidence="2 4">Uncharacterized protein</fullName>
    </submittedName>
</protein>
<reference evidence="4" key="1">
    <citation type="submission" date="2017-02" db="UniProtKB">
        <authorList>
            <consortium name="WormBaseParasite"/>
        </authorList>
    </citation>
    <scope>IDENTIFICATION</scope>
</reference>
<accession>A0A0R3WY91</accession>
<name>A0A0R3WY91_HYDTA</name>
<organism evidence="4">
    <name type="scientific">Hydatigena taeniaeformis</name>
    <name type="common">Feline tapeworm</name>
    <name type="synonym">Taenia taeniaeformis</name>
    <dbReference type="NCBI Taxonomy" id="6205"/>
    <lineage>
        <taxon>Eukaryota</taxon>
        <taxon>Metazoa</taxon>
        <taxon>Spiralia</taxon>
        <taxon>Lophotrochozoa</taxon>
        <taxon>Platyhelminthes</taxon>
        <taxon>Cestoda</taxon>
        <taxon>Eucestoda</taxon>
        <taxon>Cyclophyllidea</taxon>
        <taxon>Taeniidae</taxon>
        <taxon>Hydatigera</taxon>
    </lineage>
</organism>
<evidence type="ECO:0000313" key="3">
    <source>
        <dbReference type="Proteomes" id="UP000274429"/>
    </source>
</evidence>
<dbReference type="WBParaSite" id="TTAC_0000573101-mRNA-1">
    <property type="protein sequence ID" value="TTAC_0000573101-mRNA-1"/>
    <property type="gene ID" value="TTAC_0000573101"/>
</dbReference>
<dbReference type="OrthoDB" id="2919105at2759"/>
<evidence type="ECO:0000256" key="1">
    <source>
        <dbReference type="SAM" id="MobiDB-lite"/>
    </source>
</evidence>